<evidence type="ECO:0000313" key="3">
    <source>
        <dbReference type="EMBL" id="MBC6470011.1"/>
    </source>
</evidence>
<keyword evidence="4" id="KW-1185">Reference proteome</keyword>
<protein>
    <submittedName>
        <fullName evidence="3">Transporter substrate-binding domain-containing protein</fullName>
    </submittedName>
</protein>
<dbReference type="InterPro" id="IPR001638">
    <property type="entry name" value="Solute-binding_3/MltF_N"/>
</dbReference>
<feature type="domain" description="Solute-binding protein family 3/N-terminal" evidence="2">
    <location>
        <begin position="41"/>
        <end position="261"/>
    </location>
</feature>
<evidence type="ECO:0000313" key="4">
    <source>
        <dbReference type="Proteomes" id="UP000805614"/>
    </source>
</evidence>
<sequence length="263" mass="28855">MLAAAVVLVGGVSFTGADVDASVKSKPHGDSRLDEIQRRGYIRACTPGDYRPFALRQADGSYKGLDITMVNDLAKALEVQVRYVPSPWSALVPTFTSQKCDIAIGGISVTLTRQKDVFFSKTVLVNGKVPLTRCENVSRFQKIADMNKPSVKVITPPGGTNEAFARANLPLADLIVWPNNITIFDEIVAGRADVMVTEATEAVVQSKVHPELCAVNPDKPLQYGELGYMLPKGDIVWKEFVDQWLHLLIASGQFQKFYDADVR</sequence>
<accession>A0ABR7LYT0</accession>
<name>A0ABR7LYT0_9ACTN</name>
<organism evidence="3 4">
    <name type="scientific">Actinomadura alba</name>
    <dbReference type="NCBI Taxonomy" id="406431"/>
    <lineage>
        <taxon>Bacteria</taxon>
        <taxon>Bacillati</taxon>
        <taxon>Actinomycetota</taxon>
        <taxon>Actinomycetes</taxon>
        <taxon>Streptosporangiales</taxon>
        <taxon>Thermomonosporaceae</taxon>
        <taxon>Actinomadura</taxon>
    </lineage>
</organism>
<dbReference type="SMART" id="SM00062">
    <property type="entry name" value="PBPb"/>
    <property type="match status" value="1"/>
</dbReference>
<dbReference type="Pfam" id="PF00497">
    <property type="entry name" value="SBP_bac_3"/>
    <property type="match status" value="1"/>
</dbReference>
<dbReference type="EMBL" id="JABVEC010000035">
    <property type="protein sequence ID" value="MBC6470011.1"/>
    <property type="molecule type" value="Genomic_DNA"/>
</dbReference>
<gene>
    <name evidence="3" type="ORF">HKK74_31655</name>
</gene>
<comment type="caution">
    <text evidence="3">The sequence shown here is derived from an EMBL/GenBank/DDBJ whole genome shotgun (WGS) entry which is preliminary data.</text>
</comment>
<proteinExistence type="predicted"/>
<dbReference type="Gene3D" id="3.40.190.10">
    <property type="entry name" value="Periplasmic binding protein-like II"/>
    <property type="match status" value="2"/>
</dbReference>
<dbReference type="PANTHER" id="PTHR35936">
    <property type="entry name" value="MEMBRANE-BOUND LYTIC MUREIN TRANSGLYCOSYLASE F"/>
    <property type="match status" value="1"/>
</dbReference>
<keyword evidence="1" id="KW-0732">Signal</keyword>
<reference evidence="3 4" key="1">
    <citation type="submission" date="2020-06" db="EMBL/GenBank/DDBJ databases">
        <title>Actinomadura xiongansis sp. nov., isolated from soil of Baiyangdian.</title>
        <authorList>
            <person name="Zhang X."/>
        </authorList>
    </citation>
    <scope>NUCLEOTIDE SEQUENCE [LARGE SCALE GENOMIC DNA]</scope>
    <source>
        <strain evidence="3 4">HBUM206468</strain>
    </source>
</reference>
<dbReference type="PANTHER" id="PTHR35936:SF19">
    <property type="entry name" value="AMINO-ACID-BINDING PROTEIN YXEM-RELATED"/>
    <property type="match status" value="1"/>
</dbReference>
<dbReference type="Proteomes" id="UP000805614">
    <property type="component" value="Unassembled WGS sequence"/>
</dbReference>
<evidence type="ECO:0000256" key="1">
    <source>
        <dbReference type="ARBA" id="ARBA00022729"/>
    </source>
</evidence>
<dbReference type="SUPFAM" id="SSF53850">
    <property type="entry name" value="Periplasmic binding protein-like II"/>
    <property type="match status" value="1"/>
</dbReference>
<evidence type="ECO:0000259" key="2">
    <source>
        <dbReference type="SMART" id="SM00062"/>
    </source>
</evidence>